<protein>
    <submittedName>
        <fullName evidence="1">Uncharacterized protein</fullName>
    </submittedName>
</protein>
<dbReference type="EMBL" id="SNRW01037139">
    <property type="protein sequence ID" value="KAA6353965.1"/>
    <property type="molecule type" value="Genomic_DNA"/>
</dbReference>
<organism evidence="1 2">
    <name type="scientific">Streblomastix strix</name>
    <dbReference type="NCBI Taxonomy" id="222440"/>
    <lineage>
        <taxon>Eukaryota</taxon>
        <taxon>Metamonada</taxon>
        <taxon>Preaxostyla</taxon>
        <taxon>Oxymonadida</taxon>
        <taxon>Streblomastigidae</taxon>
        <taxon>Streblomastix</taxon>
    </lineage>
</organism>
<dbReference type="Proteomes" id="UP000324800">
    <property type="component" value="Unassembled WGS sequence"/>
</dbReference>
<proteinExistence type="predicted"/>
<dbReference type="AlphaFoldDB" id="A0A5J4T992"/>
<sequence length="122" mass="14243">MHKAYDMQRMPFIQCDTDSLTWAISGDSNGGPEQLFEAVIKDQQIYDTYKDCVYTNNGKKQILHIEVEKYGLNWDCYNGYQYDVSITQGVYEQVENGEKCIYRINNENDCIIKSKLEVQRCS</sequence>
<evidence type="ECO:0000313" key="2">
    <source>
        <dbReference type="Proteomes" id="UP000324800"/>
    </source>
</evidence>
<dbReference type="OrthoDB" id="6600300at2759"/>
<accession>A0A5J4T992</accession>
<evidence type="ECO:0000313" key="1">
    <source>
        <dbReference type="EMBL" id="KAA6353965.1"/>
    </source>
</evidence>
<comment type="caution">
    <text evidence="1">The sequence shown here is derived from an EMBL/GenBank/DDBJ whole genome shotgun (WGS) entry which is preliminary data.</text>
</comment>
<name>A0A5J4T992_9EUKA</name>
<gene>
    <name evidence="1" type="ORF">EZS28_050508</name>
</gene>
<reference evidence="1 2" key="1">
    <citation type="submission" date="2019-03" db="EMBL/GenBank/DDBJ databases">
        <title>Single cell metagenomics reveals metabolic interactions within the superorganism composed of flagellate Streblomastix strix and complex community of Bacteroidetes bacteria on its surface.</title>
        <authorList>
            <person name="Treitli S.C."/>
            <person name="Kolisko M."/>
            <person name="Husnik F."/>
            <person name="Keeling P."/>
            <person name="Hampl V."/>
        </authorList>
    </citation>
    <scope>NUCLEOTIDE SEQUENCE [LARGE SCALE GENOMIC DNA]</scope>
    <source>
        <strain evidence="1">ST1C</strain>
    </source>
</reference>